<dbReference type="GO" id="GO:0003913">
    <property type="term" value="F:DNA photolyase activity"/>
    <property type="evidence" value="ECO:0007669"/>
    <property type="project" value="TreeGrafter"/>
</dbReference>
<dbReference type="InterPro" id="IPR058240">
    <property type="entry name" value="rSAM_sf"/>
</dbReference>
<dbReference type="GO" id="GO:1904047">
    <property type="term" value="F:S-adenosyl-L-methionine binding"/>
    <property type="evidence" value="ECO:0007669"/>
    <property type="project" value="TreeGrafter"/>
</dbReference>
<dbReference type="SUPFAM" id="SSF102114">
    <property type="entry name" value="Radical SAM enzymes"/>
    <property type="match status" value="1"/>
</dbReference>
<dbReference type="EMBL" id="CP014230">
    <property type="protein sequence ID" value="AMD91868.1"/>
    <property type="molecule type" value="Genomic_DNA"/>
</dbReference>
<dbReference type="InterPro" id="IPR049539">
    <property type="entry name" value="SPL"/>
</dbReference>
<name>A0A0X8JNA7_9BACT</name>
<dbReference type="PANTHER" id="PTHR37822:SF2">
    <property type="entry name" value="SPORE PHOTOPRODUCT LYASE"/>
    <property type="match status" value="1"/>
</dbReference>
<reference evidence="2" key="1">
    <citation type="submission" date="2016-02" db="EMBL/GenBank/DDBJ databases">
        <authorList>
            <person name="Holder M.E."/>
            <person name="Ajami N.J."/>
            <person name="Petrosino J.F."/>
        </authorList>
    </citation>
    <scope>NUCLEOTIDE SEQUENCE [LARGE SCALE GENOMIC DNA]</scope>
    <source>
        <strain evidence="2">DSM 12838</strain>
    </source>
</reference>
<dbReference type="Pfam" id="PF20903">
    <property type="entry name" value="SPL"/>
    <property type="match status" value="1"/>
</dbReference>
<dbReference type="GO" id="GO:0051539">
    <property type="term" value="F:4 iron, 4 sulfur cluster binding"/>
    <property type="evidence" value="ECO:0007669"/>
    <property type="project" value="TreeGrafter"/>
</dbReference>
<dbReference type="AlphaFoldDB" id="A0A0X8JNA7"/>
<dbReference type="KEGG" id="doa:AXF15_01185"/>
<dbReference type="Proteomes" id="UP000063964">
    <property type="component" value="Chromosome"/>
</dbReference>
<dbReference type="Gene3D" id="3.80.30.30">
    <property type="match status" value="1"/>
</dbReference>
<organism evidence="1 2">
    <name type="scientific">Desulfomicrobium orale DSM 12838</name>
    <dbReference type="NCBI Taxonomy" id="888061"/>
    <lineage>
        <taxon>Bacteria</taxon>
        <taxon>Pseudomonadati</taxon>
        <taxon>Thermodesulfobacteriota</taxon>
        <taxon>Desulfovibrionia</taxon>
        <taxon>Desulfovibrionales</taxon>
        <taxon>Desulfomicrobiaceae</taxon>
        <taxon>Desulfomicrobium</taxon>
    </lineage>
</organism>
<dbReference type="GO" id="GO:0042601">
    <property type="term" value="C:endospore-forming forespore"/>
    <property type="evidence" value="ECO:0007669"/>
    <property type="project" value="TreeGrafter"/>
</dbReference>
<evidence type="ECO:0000313" key="1">
    <source>
        <dbReference type="EMBL" id="AMD91868.1"/>
    </source>
</evidence>
<protein>
    <submittedName>
        <fullName evidence="1">Radical SAM protein</fullName>
    </submittedName>
</protein>
<dbReference type="STRING" id="888061.AXF15_01185"/>
<dbReference type="PANTHER" id="PTHR37822">
    <property type="entry name" value="SPORE PHOTOPRODUCT LYASE-RELATED"/>
    <property type="match status" value="1"/>
</dbReference>
<dbReference type="RefSeq" id="WP_066602207.1">
    <property type="nucleotide sequence ID" value="NZ_CP014230.1"/>
</dbReference>
<dbReference type="Gene3D" id="3.40.50.12110">
    <property type="match status" value="1"/>
</dbReference>
<evidence type="ECO:0000313" key="2">
    <source>
        <dbReference type="Proteomes" id="UP000063964"/>
    </source>
</evidence>
<gene>
    <name evidence="1" type="ORF">AXF15_01185</name>
</gene>
<dbReference type="OrthoDB" id="368646at2"/>
<accession>A0A0X8JNA7</accession>
<proteinExistence type="predicted"/>
<keyword evidence="2" id="KW-1185">Reference proteome</keyword>
<sequence length="363" mass="41387">MTGLPGYLRGIGRVVADQTVASSPLALRVRERLPHLPWEILPEGRSLASGLERGDILYLKHYRGRFLRFCPGTSHYRCCGYQIIHIGENCPLRCSYCILQAYFQDRVLKVWANQDDLWTELDRAFTSEPGRRYRVGTGEFTDSLVLEALTGYSRDLAGFLSAYPQVCLELKSKVADLSWMDAVPDPSRVLPAWSMNAPEIVEREEQGACASLEERLAAARTCAQAGFRVCLHFDPIIHFPGWREGYGRTVEMIFDHLRPEHIAYLSMGSFRHMPDLRRAIAENFPDSRYIHSEFITGLDGKQRLLRPLRVEQFRFLADALRRGGLDREIYLCMESDEVWRAVLGRTPADLGGLYRHLMGLAFG</sequence>